<gene>
    <name evidence="1" type="primary">priA</name>
    <name evidence="1" type="ORF">E5357_00455</name>
</gene>
<proteinExistence type="predicted"/>
<dbReference type="EMBL" id="SRZB01000001">
    <property type="protein sequence ID" value="TGY00686.1"/>
    <property type="molecule type" value="Genomic_DNA"/>
</dbReference>
<protein>
    <submittedName>
        <fullName evidence="1">Primosomal protein N</fullName>
    </submittedName>
</protein>
<comment type="caution">
    <text evidence="1">The sequence shown here is derived from an EMBL/GenBank/DDBJ whole genome shotgun (WGS) entry which is preliminary data.</text>
</comment>
<accession>A0AC61R471</accession>
<name>A0AC61R471_9FIRM</name>
<dbReference type="Proteomes" id="UP000307720">
    <property type="component" value="Unassembled WGS sequence"/>
</dbReference>
<reference evidence="1" key="1">
    <citation type="submission" date="2019-04" db="EMBL/GenBank/DDBJ databases">
        <title>Microbes associate with the intestines of laboratory mice.</title>
        <authorList>
            <person name="Navarre W."/>
            <person name="Wong E."/>
            <person name="Huang K."/>
            <person name="Tropini C."/>
            <person name="Ng K."/>
            <person name="Yu B."/>
        </authorList>
    </citation>
    <scope>NUCLEOTIDE SEQUENCE</scope>
    <source>
        <strain evidence="1">NM72_1-8</strain>
    </source>
</reference>
<evidence type="ECO:0000313" key="1">
    <source>
        <dbReference type="EMBL" id="TGY00686.1"/>
    </source>
</evidence>
<organism evidence="1 2">
    <name type="scientific">Hominisplanchenecus murintestinalis</name>
    <dbReference type="NCBI Taxonomy" id="2941517"/>
    <lineage>
        <taxon>Bacteria</taxon>
        <taxon>Bacillati</taxon>
        <taxon>Bacillota</taxon>
        <taxon>Clostridia</taxon>
        <taxon>Lachnospirales</taxon>
        <taxon>Lachnospiraceae</taxon>
        <taxon>Hominisplanchenecus</taxon>
    </lineage>
</organism>
<evidence type="ECO:0000313" key="2">
    <source>
        <dbReference type="Proteomes" id="UP000307720"/>
    </source>
</evidence>
<sequence length="739" mass="83850">MEKLYANIIVDISHEKLDRSFQYRIPESMRESLEVGMVVAVPFGMGSRRMKGYVIEITDKAEYPPEKMKEILETVTDASPVESRLIALAGWMRDYYGSTMIQALKTVIPVKQKIKPKEKKSVRLLLGRAEAEEKLAFYRKKHQTARARLLEALLGGGEVPMEFVSGKLNVSSSAVKLLEEQGVLECVKRTVYRNPVQGMKSREGQVKLNEAQQAVVDAVVGEWEKKTEVYLIHGVTGCGKTEVYMELIAHAIRQGQQAIVLIPEIALTYQTVMRFYRRFGERISIMNSRLSAGERFDQFQRAREGLIDVMIGPRSALFTPFQNLGIIIIDEEHEDSYRSEITPRYHARETAIRRGEMEGAKVVLGSATPSVNAYYRAKTGEYMLFTIDKRAKESHMPEVEIVDMRRELQAGNRSILSRSMKARMEERLGRGEQMMLFLNRRGYSGVLSCRACGQPIKCPHCDVSLSLHMDGRLVCHYCGYETKKPETCPDCGSVYLRGFRVGTQQVEELVQKEFPGARILRMDLDTTREKHGHQKILEKFAAGDADILIGTQMIVKGHDFPKVTLAGVLAADLSLHANDYRCGEKTFQLLTQAAGRAGRGNLPGQVVIQTYDPENYSIRAAAAQDYRGFYEQEILFRKLAGYPPVDGMLVIHGAAESEAHLALAMDYLKKFIDVLVKRSRVQVMGPVDEQVAKINDIYRKVIYLKYHDRKILTMIKHKVEQYIEMNEGYSTVHVLFDME</sequence>
<keyword evidence="2" id="KW-1185">Reference proteome</keyword>